<evidence type="ECO:0000256" key="15">
    <source>
        <dbReference type="ARBA" id="ARBA00023136"/>
    </source>
</evidence>
<feature type="transmembrane region" description="Helical" evidence="24">
    <location>
        <begin position="110"/>
        <end position="130"/>
    </location>
</feature>
<dbReference type="Pfam" id="PF00211">
    <property type="entry name" value="Guanylate_cyc"/>
    <property type="match status" value="2"/>
</dbReference>
<keyword evidence="13 24" id="KW-1133">Transmembrane helix</keyword>
<keyword evidence="14" id="KW-0115">cAMP biosynthesis</keyword>
<keyword evidence="7 24" id="KW-0812">Transmembrane</keyword>
<dbReference type="GO" id="GO:0006171">
    <property type="term" value="P:cAMP biosynthetic process"/>
    <property type="evidence" value="ECO:0007669"/>
    <property type="project" value="UniProtKB-KW"/>
</dbReference>
<evidence type="ECO:0000256" key="18">
    <source>
        <dbReference type="ARBA" id="ARBA00023239"/>
    </source>
</evidence>
<dbReference type="SMART" id="SM00044">
    <property type="entry name" value="CYCc"/>
    <property type="match status" value="2"/>
</dbReference>
<evidence type="ECO:0000256" key="9">
    <source>
        <dbReference type="ARBA" id="ARBA00022737"/>
    </source>
</evidence>
<feature type="transmembrane region" description="Helical" evidence="24">
    <location>
        <begin position="605"/>
        <end position="625"/>
    </location>
</feature>
<dbReference type="FunFam" id="3.30.70.1230:FF:000008">
    <property type="entry name" value="Adenylate cyclase type 9"/>
    <property type="match status" value="1"/>
</dbReference>
<dbReference type="GO" id="GO:0046872">
    <property type="term" value="F:metal ion binding"/>
    <property type="evidence" value="ECO:0007669"/>
    <property type="project" value="UniProtKB-KW"/>
</dbReference>
<dbReference type="PANTHER" id="PTHR45627">
    <property type="entry name" value="ADENYLATE CYCLASE TYPE 1"/>
    <property type="match status" value="1"/>
</dbReference>
<evidence type="ECO:0000256" key="10">
    <source>
        <dbReference type="ARBA" id="ARBA00022741"/>
    </source>
</evidence>
<evidence type="ECO:0000256" key="12">
    <source>
        <dbReference type="ARBA" id="ARBA00022842"/>
    </source>
</evidence>
<feature type="transmembrane region" description="Helical" evidence="24">
    <location>
        <begin position="712"/>
        <end position="730"/>
    </location>
</feature>
<evidence type="ECO:0000256" key="14">
    <source>
        <dbReference type="ARBA" id="ARBA00022998"/>
    </source>
</evidence>
<dbReference type="Gene3D" id="3.30.70.1230">
    <property type="entry name" value="Nucleotide cyclase"/>
    <property type="match status" value="2"/>
</dbReference>
<comment type="caution">
    <text evidence="26">The sequence shown here is derived from an EMBL/GenBank/DDBJ whole genome shotgun (WGS) entry which is preliminary data.</text>
</comment>
<protein>
    <recommendedName>
        <fullName evidence="19">Adenylate cyclase type 9</fullName>
        <ecNumber evidence="5">4.6.1.1</ecNumber>
    </recommendedName>
    <alternativeName>
        <fullName evidence="22">ATP pyrophosphate-lyase 9</fullName>
    </alternativeName>
    <alternativeName>
        <fullName evidence="20">Adenylate cyclase type IX</fullName>
    </alternativeName>
    <alternativeName>
        <fullName evidence="21">Adenylyl cyclase 9</fullName>
    </alternativeName>
</protein>
<keyword evidence="18 23" id="KW-0456">Lyase</keyword>
<proteinExistence type="inferred from homology"/>
<feature type="transmembrane region" description="Helical" evidence="24">
    <location>
        <begin position="631"/>
        <end position="652"/>
    </location>
</feature>
<dbReference type="FunFam" id="3.30.70.1230:FF:000014">
    <property type="entry name" value="adenylate cyclase type 9"/>
    <property type="match status" value="1"/>
</dbReference>
<dbReference type="GO" id="GO:0005524">
    <property type="term" value="F:ATP binding"/>
    <property type="evidence" value="ECO:0007669"/>
    <property type="project" value="UniProtKB-KW"/>
</dbReference>
<feature type="transmembrane region" description="Helical" evidence="24">
    <location>
        <begin position="136"/>
        <end position="168"/>
    </location>
</feature>
<keyword evidence="17" id="KW-0464">Manganese</keyword>
<feature type="transmembrane region" description="Helical" evidence="24">
    <location>
        <begin position="55"/>
        <end position="77"/>
    </location>
</feature>
<dbReference type="AlphaFoldDB" id="A0A814IN97"/>
<evidence type="ECO:0000256" key="4">
    <source>
        <dbReference type="ARBA" id="ARBA00004651"/>
    </source>
</evidence>
<dbReference type="PROSITE" id="PS50125">
    <property type="entry name" value="GUANYLATE_CYCLASE_2"/>
    <property type="match status" value="2"/>
</dbReference>
<evidence type="ECO:0000256" key="1">
    <source>
        <dbReference type="ARBA" id="ARBA00001593"/>
    </source>
</evidence>
<comment type="cofactor">
    <cofactor evidence="2">
        <name>Mn(2+)</name>
        <dbReference type="ChEBI" id="CHEBI:29035"/>
    </cofactor>
</comment>
<evidence type="ECO:0000256" key="20">
    <source>
        <dbReference type="ARBA" id="ARBA00081225"/>
    </source>
</evidence>
<evidence type="ECO:0000256" key="8">
    <source>
        <dbReference type="ARBA" id="ARBA00022723"/>
    </source>
</evidence>
<evidence type="ECO:0000256" key="24">
    <source>
        <dbReference type="SAM" id="Phobius"/>
    </source>
</evidence>
<evidence type="ECO:0000256" key="3">
    <source>
        <dbReference type="ARBA" id="ARBA00001946"/>
    </source>
</evidence>
<feature type="domain" description="Guanylate cyclase" evidence="25">
    <location>
        <begin position="792"/>
        <end position="930"/>
    </location>
</feature>
<comment type="similarity">
    <text evidence="23">Belongs to the adenylyl cyclase class-4/guanylyl cyclase family.</text>
</comment>
<dbReference type="EC" id="4.6.1.1" evidence="5"/>
<evidence type="ECO:0000259" key="25">
    <source>
        <dbReference type="PROSITE" id="PS50125"/>
    </source>
</evidence>
<keyword evidence="6" id="KW-1003">Cell membrane</keyword>
<evidence type="ECO:0000256" key="22">
    <source>
        <dbReference type="ARBA" id="ARBA00081427"/>
    </source>
</evidence>
<dbReference type="OrthoDB" id="10035433at2759"/>
<feature type="transmembrane region" description="Helical" evidence="24">
    <location>
        <begin position="83"/>
        <end position="103"/>
    </location>
</feature>
<dbReference type="PROSITE" id="PS00452">
    <property type="entry name" value="GUANYLATE_CYCLASE_1"/>
    <property type="match status" value="2"/>
</dbReference>
<accession>A0A814IN97</accession>
<evidence type="ECO:0000256" key="17">
    <source>
        <dbReference type="ARBA" id="ARBA00023211"/>
    </source>
</evidence>
<feature type="transmembrane region" description="Helical" evidence="24">
    <location>
        <begin position="175"/>
        <end position="193"/>
    </location>
</feature>
<dbReference type="CDD" id="cd07302">
    <property type="entry name" value="CHD"/>
    <property type="match status" value="2"/>
</dbReference>
<comment type="catalytic activity">
    <reaction evidence="1">
        <text>ATP = 3',5'-cyclic AMP + diphosphate</text>
        <dbReference type="Rhea" id="RHEA:15389"/>
        <dbReference type="ChEBI" id="CHEBI:30616"/>
        <dbReference type="ChEBI" id="CHEBI:33019"/>
        <dbReference type="ChEBI" id="CHEBI:58165"/>
        <dbReference type="EC" id="4.6.1.1"/>
    </reaction>
</comment>
<dbReference type="SUPFAM" id="SSF55073">
    <property type="entry name" value="Nucleotide cyclase"/>
    <property type="match status" value="2"/>
</dbReference>
<dbReference type="GO" id="GO:0035556">
    <property type="term" value="P:intracellular signal transduction"/>
    <property type="evidence" value="ECO:0007669"/>
    <property type="project" value="InterPro"/>
</dbReference>
<dbReference type="Proteomes" id="UP000663852">
    <property type="component" value="Unassembled WGS sequence"/>
</dbReference>
<evidence type="ECO:0000313" key="26">
    <source>
        <dbReference type="EMBL" id="CAF1026711.1"/>
    </source>
</evidence>
<evidence type="ECO:0000256" key="2">
    <source>
        <dbReference type="ARBA" id="ARBA00001936"/>
    </source>
</evidence>
<keyword evidence="10" id="KW-0547">Nucleotide-binding</keyword>
<dbReference type="GO" id="GO:0005886">
    <property type="term" value="C:plasma membrane"/>
    <property type="evidence" value="ECO:0007669"/>
    <property type="project" value="UniProtKB-SubCell"/>
</dbReference>
<dbReference type="EMBL" id="CAJNOJ010000070">
    <property type="protein sequence ID" value="CAF1026711.1"/>
    <property type="molecule type" value="Genomic_DNA"/>
</dbReference>
<keyword evidence="15 24" id="KW-0472">Membrane</keyword>
<dbReference type="PANTHER" id="PTHR45627:SF8">
    <property type="entry name" value="ADENYLATE CYCLASE TYPE 9"/>
    <property type="match status" value="1"/>
</dbReference>
<evidence type="ECO:0000256" key="5">
    <source>
        <dbReference type="ARBA" id="ARBA00012201"/>
    </source>
</evidence>
<feature type="transmembrane region" description="Helical" evidence="24">
    <location>
        <begin position="659"/>
        <end position="678"/>
    </location>
</feature>
<organism evidence="26 27">
    <name type="scientific">Adineta ricciae</name>
    <name type="common">Rotifer</name>
    <dbReference type="NCBI Taxonomy" id="249248"/>
    <lineage>
        <taxon>Eukaryota</taxon>
        <taxon>Metazoa</taxon>
        <taxon>Spiralia</taxon>
        <taxon>Gnathifera</taxon>
        <taxon>Rotifera</taxon>
        <taxon>Eurotatoria</taxon>
        <taxon>Bdelloidea</taxon>
        <taxon>Adinetida</taxon>
        <taxon>Adinetidae</taxon>
        <taxon>Adineta</taxon>
    </lineage>
</organism>
<keyword evidence="16" id="KW-0325">Glycoprotein</keyword>
<feature type="domain" description="Guanylate cyclase" evidence="25">
    <location>
        <begin position="278"/>
        <end position="405"/>
    </location>
</feature>
<name>A0A814IN97_ADIRI</name>
<evidence type="ECO:0000256" key="6">
    <source>
        <dbReference type="ARBA" id="ARBA00022475"/>
    </source>
</evidence>
<keyword evidence="11" id="KW-0067">ATP-binding</keyword>
<reference evidence="26" key="1">
    <citation type="submission" date="2021-02" db="EMBL/GenBank/DDBJ databases">
        <authorList>
            <person name="Nowell W R."/>
        </authorList>
    </citation>
    <scope>NUCLEOTIDE SEQUENCE</scope>
</reference>
<comment type="cofactor">
    <cofactor evidence="3">
        <name>Mg(2+)</name>
        <dbReference type="ChEBI" id="CHEBI:18420"/>
    </cofactor>
</comment>
<sequence length="979" mass="110875">MNGAMGTRRLSTAAAVPREKWSLKNLFYPQFDSLTIEKKYILSYLKKIYPSSHRLLVIILISHALINLLKIFLFDSLSKESKIFHLSLLAISICLNILSLVIINRLRIHILSNIISFICLCPLAILSCFYPTECHIFLLIVLIYTLANFSLLPSMLLSVLITLIIVFLTLDTMMILVLLVISNLIGIYLNRLLDITMRSAYNQLCKNANVRGSLLTEHTLISKMIDSLMPRKYATVIMQDFDVFRNRVQNVNTPQPADDELKMATFRPLHIERMENVSILFADIVGFTHMSSNKSAAQLVSLLSDLYGRFDDLCVQMSCEKIATLGDCYYCVSGCPEPREDHARACVLMGLAMINAIEEFDEDNNESVDMRVGVHSGSVNCGIVGTKKFKFDIFSNDVTLANKMESTGKPAHVHITEATHLLLKRDEFQFERGPLYESPGHAPIETYFIGKRHLSHRITQKPPQMTLATAAAVAVASGVPLSVPLNESINIPNSSESAMVTSPLLEEVVQARRATISEEEPPKELNGLVEKVENINDTTFENEEKELAMSFNVLTLKYKDKKFEEGFSAHVGPHSLLIVEVILSILSLLLIYIYFLKHQIVRRSIAMSIIIGIKLILTLSVLRFHRTVLNWWILRHFIASFYLLSPLIIILCQLFDYDLTSPAFFLFISTYLTLGASLSHLIKVLIAIISIAIYLPLIYFKDKHSMPSHVNAVDIGICVLISLIVLYGISRQLEVARRSQYHVVHTSSEQRIEIEKERERADWLLRNILPEHVIEPLRLHHGSYSRNHPCVGVLFASLINYHLMYEEQFEGGKFYARILNEFYGDIEELFLNPKFAKIEKIKTIGSTFMAASGLQTDVNDKNPLESVCDLIEFALAFQATMERFNEALLNFAFELRMGLNFGPVTAGVIGTTKLFYDIWGDTVNVASRMDSTGEKGRIQVPETVAEALKDKYKFELRGEIDVKGKSRMTTYFLIPNKKL</sequence>
<evidence type="ECO:0000256" key="19">
    <source>
        <dbReference type="ARBA" id="ARBA00070496"/>
    </source>
</evidence>
<dbReference type="InterPro" id="IPR018297">
    <property type="entry name" value="A/G_cyclase_CS"/>
</dbReference>
<evidence type="ECO:0000256" key="7">
    <source>
        <dbReference type="ARBA" id="ARBA00022692"/>
    </source>
</evidence>
<evidence type="ECO:0000313" key="27">
    <source>
        <dbReference type="Proteomes" id="UP000663852"/>
    </source>
</evidence>
<dbReference type="InterPro" id="IPR029787">
    <property type="entry name" value="Nucleotide_cyclase"/>
</dbReference>
<keyword evidence="12" id="KW-0460">Magnesium</keyword>
<comment type="subcellular location">
    <subcellularLocation>
        <location evidence="4">Cell membrane</location>
        <topology evidence="4">Multi-pass membrane protein</topology>
    </subcellularLocation>
</comment>
<evidence type="ECO:0000256" key="23">
    <source>
        <dbReference type="RuleBase" id="RU000405"/>
    </source>
</evidence>
<dbReference type="InterPro" id="IPR001054">
    <property type="entry name" value="A/G_cyclase"/>
</dbReference>
<keyword evidence="8" id="KW-0479">Metal-binding</keyword>
<dbReference type="GO" id="GO:0007189">
    <property type="term" value="P:adenylate cyclase-activating G protein-coupled receptor signaling pathway"/>
    <property type="evidence" value="ECO:0007669"/>
    <property type="project" value="TreeGrafter"/>
</dbReference>
<evidence type="ECO:0000256" key="21">
    <source>
        <dbReference type="ARBA" id="ARBA00081232"/>
    </source>
</evidence>
<evidence type="ECO:0000256" key="13">
    <source>
        <dbReference type="ARBA" id="ARBA00022989"/>
    </source>
</evidence>
<dbReference type="GO" id="GO:0004016">
    <property type="term" value="F:adenylate cyclase activity"/>
    <property type="evidence" value="ECO:0007669"/>
    <property type="project" value="UniProtKB-EC"/>
</dbReference>
<evidence type="ECO:0000256" key="11">
    <source>
        <dbReference type="ARBA" id="ARBA00022840"/>
    </source>
</evidence>
<keyword evidence="9" id="KW-0677">Repeat</keyword>
<gene>
    <name evidence="26" type="ORF">EDS130_LOCUS16186</name>
</gene>
<evidence type="ECO:0000256" key="16">
    <source>
        <dbReference type="ARBA" id="ARBA00023180"/>
    </source>
</evidence>
<feature type="transmembrane region" description="Helical" evidence="24">
    <location>
        <begin position="576"/>
        <end position="596"/>
    </location>
</feature>